<dbReference type="PaxDb" id="4113-PGSC0003DMT400088035"/>
<keyword evidence="1" id="KW-0812">Transmembrane</keyword>
<dbReference type="Proteomes" id="UP000011115">
    <property type="component" value="Unassembled WGS sequence"/>
</dbReference>
<dbReference type="HOGENOM" id="CLU_1392335_0_0_1"/>
<keyword evidence="1" id="KW-0472">Membrane</keyword>
<dbReference type="InterPro" id="IPR019557">
    <property type="entry name" value="AminoTfrase-like_pln_mobile"/>
</dbReference>
<feature type="transmembrane region" description="Helical" evidence="1">
    <location>
        <begin position="174"/>
        <end position="195"/>
    </location>
</feature>
<keyword evidence="4" id="KW-1185">Reference proteome</keyword>
<evidence type="ECO:0000259" key="2">
    <source>
        <dbReference type="Pfam" id="PF10536"/>
    </source>
</evidence>
<evidence type="ECO:0000313" key="4">
    <source>
        <dbReference type="Proteomes" id="UP000011115"/>
    </source>
</evidence>
<sequence length="196" mass="22284">MMISGGFSVLNDSVLSPLQFPELVEIDENLESARRKLTGLKTNNQSRWLNFFMNSGRNFEHEDFLSLWLSRFVFPGKIGSPIFSIVVNLARDMIISGGFSVLSDSVLFPLQFPELVEIDENLESARRKLFGLKTNNQSRWLNFFMNSGRNFEHEAFLSLWLSRFVLPGKIGSPVFSIVVNLAKGMLLALITYLLLN</sequence>
<feature type="domain" description="Aminotransferase-like plant mobile" evidence="2">
    <location>
        <begin position="91"/>
        <end position="190"/>
    </location>
</feature>
<name>M1DF35_SOLTU</name>
<evidence type="ECO:0000256" key="1">
    <source>
        <dbReference type="SAM" id="Phobius"/>
    </source>
</evidence>
<dbReference type="AlphaFoldDB" id="M1DF35"/>
<dbReference type="Gramene" id="PGSC0003DMT400088035">
    <property type="protein sequence ID" value="PGSC0003DMT400088035"/>
    <property type="gene ID" value="PGSC0003DMG400037606"/>
</dbReference>
<dbReference type="Pfam" id="PF10536">
    <property type="entry name" value="PMD"/>
    <property type="match status" value="1"/>
</dbReference>
<reference evidence="3" key="2">
    <citation type="submission" date="2015-06" db="UniProtKB">
        <authorList>
            <consortium name="EnsemblPlants"/>
        </authorList>
    </citation>
    <scope>IDENTIFICATION</scope>
    <source>
        <strain evidence="3">DM1-3 516 R44</strain>
    </source>
</reference>
<evidence type="ECO:0000313" key="3">
    <source>
        <dbReference type="EnsemblPlants" id="PGSC0003DMT400088035"/>
    </source>
</evidence>
<dbReference type="InParanoid" id="M1DF35"/>
<reference evidence="4" key="1">
    <citation type="journal article" date="2011" name="Nature">
        <title>Genome sequence and analysis of the tuber crop potato.</title>
        <authorList>
            <consortium name="The Potato Genome Sequencing Consortium"/>
        </authorList>
    </citation>
    <scope>NUCLEOTIDE SEQUENCE [LARGE SCALE GENOMIC DNA]</scope>
    <source>
        <strain evidence="4">cv. DM1-3 516 R44</strain>
    </source>
</reference>
<dbReference type="STRING" id="4113.M1DF35"/>
<dbReference type="EnsemblPlants" id="PGSC0003DMT400088035">
    <property type="protein sequence ID" value="PGSC0003DMT400088035"/>
    <property type="gene ID" value="PGSC0003DMG400037606"/>
</dbReference>
<accession>M1DF35</accession>
<keyword evidence="1" id="KW-1133">Transmembrane helix</keyword>
<protein>
    <recommendedName>
        <fullName evidence="2">Aminotransferase-like plant mobile domain-containing protein</fullName>
    </recommendedName>
</protein>
<organism evidence="3 4">
    <name type="scientific">Solanum tuberosum</name>
    <name type="common">Potato</name>
    <dbReference type="NCBI Taxonomy" id="4113"/>
    <lineage>
        <taxon>Eukaryota</taxon>
        <taxon>Viridiplantae</taxon>
        <taxon>Streptophyta</taxon>
        <taxon>Embryophyta</taxon>
        <taxon>Tracheophyta</taxon>
        <taxon>Spermatophyta</taxon>
        <taxon>Magnoliopsida</taxon>
        <taxon>eudicotyledons</taxon>
        <taxon>Gunneridae</taxon>
        <taxon>Pentapetalae</taxon>
        <taxon>asterids</taxon>
        <taxon>lamiids</taxon>
        <taxon>Solanales</taxon>
        <taxon>Solanaceae</taxon>
        <taxon>Solanoideae</taxon>
        <taxon>Solaneae</taxon>
        <taxon>Solanum</taxon>
    </lineage>
</organism>
<proteinExistence type="predicted"/>